<keyword evidence="3 6" id="KW-0812">Transmembrane</keyword>
<evidence type="ECO:0000256" key="3">
    <source>
        <dbReference type="ARBA" id="ARBA00022692"/>
    </source>
</evidence>
<dbReference type="Gene3D" id="1.20.1250.20">
    <property type="entry name" value="MFS general substrate transporter like domains"/>
    <property type="match status" value="1"/>
</dbReference>
<dbReference type="InterPro" id="IPR020846">
    <property type="entry name" value="MFS_dom"/>
</dbReference>
<dbReference type="SUPFAM" id="SSF103473">
    <property type="entry name" value="MFS general substrate transporter"/>
    <property type="match status" value="1"/>
</dbReference>
<sequence length="401" mass="38648">MHSVGERNRSTPTGVGAVPLAAAGLAVIAVCYGLARFAYGLFVPAFTAEFGLGAAAAGAIASSSYAGYCVAVVVATLATVRWGPRAVGTAAGVAAVLGTGLIAIAPGVPVLAVGVVVAGSSTGLASPPLADAVARWVRAERADRVQAVVNAGTGVGVAASGPIALALSGSWRLAWAAYCGIAVLVTVWAAVTIPPGRSRRPSRAPGGGAWWRPGTGRLLLAAAALGVGSSAVWVFGRDLVGAAGVSAAASTLMWIVLGVAGVAGAFTGDLVARTGLGVAWAVGMLLLAAATAAFALVPGVLPVVFAAAALFGAVYIGLTAVLLVWGTRIHPDAPSLGVGAAFLLIAVGQALAAPAIGLLADLATAPVAFGAAAVAAAGGALALPPARGGVSGSARAGRTAR</sequence>
<evidence type="ECO:0000256" key="4">
    <source>
        <dbReference type="ARBA" id="ARBA00022989"/>
    </source>
</evidence>
<evidence type="ECO:0000259" key="7">
    <source>
        <dbReference type="PROSITE" id="PS50850"/>
    </source>
</evidence>
<keyword evidence="9" id="KW-1185">Reference proteome</keyword>
<feature type="transmembrane region" description="Helical" evidence="6">
    <location>
        <begin position="362"/>
        <end position="383"/>
    </location>
</feature>
<dbReference type="Pfam" id="PF07690">
    <property type="entry name" value="MFS_1"/>
    <property type="match status" value="1"/>
</dbReference>
<dbReference type="InterPro" id="IPR050189">
    <property type="entry name" value="MFS_Efflux_Transporters"/>
</dbReference>
<evidence type="ECO:0000256" key="2">
    <source>
        <dbReference type="ARBA" id="ARBA00022475"/>
    </source>
</evidence>
<dbReference type="GO" id="GO:0005886">
    <property type="term" value="C:plasma membrane"/>
    <property type="evidence" value="ECO:0007669"/>
    <property type="project" value="UniProtKB-SubCell"/>
</dbReference>
<feature type="transmembrane region" description="Helical" evidence="6">
    <location>
        <begin position="336"/>
        <end position="356"/>
    </location>
</feature>
<comment type="caution">
    <text evidence="8">The sequence shown here is derived from an EMBL/GenBank/DDBJ whole genome shotgun (WGS) entry which is preliminary data.</text>
</comment>
<dbReference type="EMBL" id="VFPH01000001">
    <property type="protein sequence ID" value="TQM45991.1"/>
    <property type="molecule type" value="Genomic_DNA"/>
</dbReference>
<dbReference type="InterPro" id="IPR036259">
    <property type="entry name" value="MFS_trans_sf"/>
</dbReference>
<evidence type="ECO:0000313" key="8">
    <source>
        <dbReference type="EMBL" id="TQM45991.1"/>
    </source>
</evidence>
<name>A0A543GIT3_9PSEU</name>
<evidence type="ECO:0000313" key="9">
    <source>
        <dbReference type="Proteomes" id="UP000319818"/>
    </source>
</evidence>
<feature type="transmembrane region" description="Helical" evidence="6">
    <location>
        <begin position="278"/>
        <end position="297"/>
    </location>
</feature>
<evidence type="ECO:0000256" key="5">
    <source>
        <dbReference type="ARBA" id="ARBA00023136"/>
    </source>
</evidence>
<proteinExistence type="predicted"/>
<dbReference type="PROSITE" id="PS50850">
    <property type="entry name" value="MFS"/>
    <property type="match status" value="1"/>
</dbReference>
<protein>
    <submittedName>
        <fullName evidence="8">Putative MFS family arabinose efflux permease</fullName>
    </submittedName>
</protein>
<accession>A0A543GIT3</accession>
<feature type="transmembrane region" description="Helical" evidence="6">
    <location>
        <begin position="242"/>
        <end position="266"/>
    </location>
</feature>
<dbReference type="GO" id="GO:0022857">
    <property type="term" value="F:transmembrane transporter activity"/>
    <property type="evidence" value="ECO:0007669"/>
    <property type="project" value="InterPro"/>
</dbReference>
<dbReference type="InterPro" id="IPR011701">
    <property type="entry name" value="MFS"/>
</dbReference>
<feature type="transmembrane region" description="Helical" evidence="6">
    <location>
        <begin position="173"/>
        <end position="193"/>
    </location>
</feature>
<feature type="transmembrane region" description="Helical" evidence="6">
    <location>
        <begin position="87"/>
        <end position="105"/>
    </location>
</feature>
<gene>
    <name evidence="8" type="ORF">FB388_3395</name>
</gene>
<keyword evidence="5 6" id="KW-0472">Membrane</keyword>
<feature type="domain" description="Major facilitator superfamily (MFS) profile" evidence="7">
    <location>
        <begin position="17"/>
        <end position="388"/>
    </location>
</feature>
<comment type="subcellular location">
    <subcellularLocation>
        <location evidence="1">Cell membrane</location>
        <topology evidence="1">Multi-pass membrane protein</topology>
    </subcellularLocation>
</comment>
<dbReference type="OrthoDB" id="2957247at2"/>
<dbReference type="PANTHER" id="PTHR43124:SF3">
    <property type="entry name" value="CHLORAMPHENICOL EFFLUX PUMP RV0191"/>
    <property type="match status" value="1"/>
</dbReference>
<keyword evidence="4 6" id="KW-1133">Transmembrane helix</keyword>
<dbReference type="Proteomes" id="UP000319818">
    <property type="component" value="Unassembled WGS sequence"/>
</dbReference>
<feature type="transmembrane region" description="Helical" evidence="6">
    <location>
        <begin position="12"/>
        <end position="35"/>
    </location>
</feature>
<evidence type="ECO:0000256" key="6">
    <source>
        <dbReference type="SAM" id="Phobius"/>
    </source>
</evidence>
<evidence type="ECO:0000256" key="1">
    <source>
        <dbReference type="ARBA" id="ARBA00004651"/>
    </source>
</evidence>
<feature type="transmembrane region" description="Helical" evidence="6">
    <location>
        <begin position="303"/>
        <end position="324"/>
    </location>
</feature>
<keyword evidence="2" id="KW-1003">Cell membrane</keyword>
<dbReference type="PANTHER" id="PTHR43124">
    <property type="entry name" value="PURINE EFFLUX PUMP PBUE"/>
    <property type="match status" value="1"/>
</dbReference>
<reference evidence="8 9" key="1">
    <citation type="submission" date="2019-06" db="EMBL/GenBank/DDBJ databases">
        <title>Sequencing the genomes of 1000 actinobacteria strains.</title>
        <authorList>
            <person name="Klenk H.-P."/>
        </authorList>
    </citation>
    <scope>NUCLEOTIDE SEQUENCE [LARGE SCALE GENOMIC DNA]</scope>
    <source>
        <strain evidence="8 9">DSM 45511</strain>
    </source>
</reference>
<feature type="transmembrane region" description="Helical" evidence="6">
    <location>
        <begin position="218"/>
        <end position="236"/>
    </location>
</feature>
<feature type="transmembrane region" description="Helical" evidence="6">
    <location>
        <begin position="55"/>
        <end position="80"/>
    </location>
</feature>
<dbReference type="AlphaFoldDB" id="A0A543GIT3"/>
<organism evidence="8 9">
    <name type="scientific">Pseudonocardia cypriaca</name>
    <dbReference type="NCBI Taxonomy" id="882449"/>
    <lineage>
        <taxon>Bacteria</taxon>
        <taxon>Bacillati</taxon>
        <taxon>Actinomycetota</taxon>
        <taxon>Actinomycetes</taxon>
        <taxon>Pseudonocardiales</taxon>
        <taxon>Pseudonocardiaceae</taxon>
        <taxon>Pseudonocardia</taxon>
    </lineage>
</organism>